<evidence type="ECO:0000256" key="4">
    <source>
        <dbReference type="SAM" id="MobiDB-lite"/>
    </source>
</evidence>
<gene>
    <name evidence="6" type="ORF">RR48_08172</name>
</gene>
<dbReference type="Proteomes" id="UP000053240">
    <property type="component" value="Unassembled WGS sequence"/>
</dbReference>
<dbReference type="GO" id="GO:0008270">
    <property type="term" value="F:zinc ion binding"/>
    <property type="evidence" value="ECO:0007669"/>
    <property type="project" value="UniProtKB-KW"/>
</dbReference>
<dbReference type="EMBL" id="KQ460297">
    <property type="protein sequence ID" value="KPJ16167.1"/>
    <property type="molecule type" value="Genomic_DNA"/>
</dbReference>
<dbReference type="GO" id="GO:0005634">
    <property type="term" value="C:nucleus"/>
    <property type="evidence" value="ECO:0007669"/>
    <property type="project" value="UniProtKB-ARBA"/>
</dbReference>
<keyword evidence="2" id="KW-0863">Zinc-finger</keyword>
<organism evidence="6 7">
    <name type="scientific">Papilio machaon</name>
    <name type="common">Old World swallowtail butterfly</name>
    <dbReference type="NCBI Taxonomy" id="76193"/>
    <lineage>
        <taxon>Eukaryota</taxon>
        <taxon>Metazoa</taxon>
        <taxon>Ecdysozoa</taxon>
        <taxon>Arthropoda</taxon>
        <taxon>Hexapoda</taxon>
        <taxon>Insecta</taxon>
        <taxon>Pterygota</taxon>
        <taxon>Neoptera</taxon>
        <taxon>Endopterygota</taxon>
        <taxon>Lepidoptera</taxon>
        <taxon>Glossata</taxon>
        <taxon>Ditrysia</taxon>
        <taxon>Papilionoidea</taxon>
        <taxon>Papilionidae</taxon>
        <taxon>Papilioninae</taxon>
        <taxon>Papilio</taxon>
    </lineage>
</organism>
<dbReference type="Gene3D" id="3.30.40.10">
    <property type="entry name" value="Zinc/RING finger domain, C3HC4 (zinc finger)"/>
    <property type="match status" value="1"/>
</dbReference>
<evidence type="ECO:0000256" key="2">
    <source>
        <dbReference type="ARBA" id="ARBA00022771"/>
    </source>
</evidence>
<name>A0A194RF09_PAPMA</name>
<evidence type="ECO:0000259" key="5">
    <source>
        <dbReference type="Pfam" id="PF00097"/>
    </source>
</evidence>
<evidence type="ECO:0000313" key="7">
    <source>
        <dbReference type="Proteomes" id="UP000053240"/>
    </source>
</evidence>
<feature type="region of interest" description="Disordered" evidence="4">
    <location>
        <begin position="1"/>
        <end position="22"/>
    </location>
</feature>
<feature type="domain" description="Zinc finger C3HC4 RING-type" evidence="5">
    <location>
        <begin position="282"/>
        <end position="305"/>
    </location>
</feature>
<keyword evidence="1" id="KW-0479">Metal-binding</keyword>
<reference evidence="6 7" key="1">
    <citation type="journal article" date="2015" name="Nat. Commun.">
        <title>Outbred genome sequencing and CRISPR/Cas9 gene editing in butterflies.</title>
        <authorList>
            <person name="Li X."/>
            <person name="Fan D."/>
            <person name="Zhang W."/>
            <person name="Liu G."/>
            <person name="Zhang L."/>
            <person name="Zhao L."/>
            <person name="Fang X."/>
            <person name="Chen L."/>
            <person name="Dong Y."/>
            <person name="Chen Y."/>
            <person name="Ding Y."/>
            <person name="Zhao R."/>
            <person name="Feng M."/>
            <person name="Zhu Y."/>
            <person name="Feng Y."/>
            <person name="Jiang X."/>
            <person name="Zhu D."/>
            <person name="Xiang H."/>
            <person name="Feng X."/>
            <person name="Li S."/>
            <person name="Wang J."/>
            <person name="Zhang G."/>
            <person name="Kronforst M.R."/>
            <person name="Wang W."/>
        </authorList>
    </citation>
    <scope>NUCLEOTIDE SEQUENCE [LARGE SCALE GENOMIC DNA]</scope>
    <source>
        <strain evidence="6">Ya'a_city_454_Pm</strain>
        <tissue evidence="6">Whole body</tissue>
    </source>
</reference>
<keyword evidence="3" id="KW-0862">Zinc</keyword>
<dbReference type="Pfam" id="PF00097">
    <property type="entry name" value="zf-C3HC4"/>
    <property type="match status" value="1"/>
</dbReference>
<evidence type="ECO:0000256" key="3">
    <source>
        <dbReference type="ARBA" id="ARBA00022833"/>
    </source>
</evidence>
<protein>
    <recommendedName>
        <fullName evidence="5">Zinc finger C3HC4 RING-type domain-containing protein</fullName>
    </recommendedName>
</protein>
<evidence type="ECO:0000256" key="1">
    <source>
        <dbReference type="ARBA" id="ARBA00022723"/>
    </source>
</evidence>
<evidence type="ECO:0000313" key="6">
    <source>
        <dbReference type="EMBL" id="KPJ16167.1"/>
    </source>
</evidence>
<dbReference type="InParanoid" id="A0A194RF09"/>
<dbReference type="InterPro" id="IPR013083">
    <property type="entry name" value="Znf_RING/FYVE/PHD"/>
</dbReference>
<accession>A0A194RF09</accession>
<keyword evidence="7" id="KW-1185">Reference proteome</keyword>
<dbReference type="InterPro" id="IPR018957">
    <property type="entry name" value="Znf_C3HC4_RING-type"/>
</dbReference>
<dbReference type="AlphaFoldDB" id="A0A194RF09"/>
<sequence length="333" mass="37268">MAEQQAVPDPRHPEAPRPPGLPLVVDDFNEIVPYKGNSRWFSRDNHFYVVSRSRGASTTMRCASDRCPAHWILRNGIAGPTIGQHNHSPTPWVLNRNTMFQELKRRASEESIPLNAIYEEEAARYPDAASHLLYESCPVSKSYAAIFGFRKRRKKIKRDVLTQKFAVSASRLEAYRRGEPLARRNRERLYIRTTVLRNNTRALEQGVISIREFLVQTSRLLDVGVEAVVDNVPEFAQEVVIADNIEQVAPEVVQAPILEPADVLPASPPRHDNDREPQPLRCNICATNPLEVVLIPCGHTQCQPCGGNASEDFAFSHFHSLELAGTGGPASSH</sequence>
<dbReference type="SUPFAM" id="SSF57850">
    <property type="entry name" value="RING/U-box"/>
    <property type="match status" value="1"/>
</dbReference>
<proteinExistence type="predicted"/>